<dbReference type="PANTHER" id="PTHR24384">
    <property type="entry name" value="FINGER PUTATIVE TRANSCRIPTION FACTOR FAMILY-RELATED"/>
    <property type="match status" value="1"/>
</dbReference>
<dbReference type="InterPro" id="IPR013087">
    <property type="entry name" value="Znf_C2H2_type"/>
</dbReference>
<keyword evidence="4 10" id="KW-0863">Zinc-finger</keyword>
<dbReference type="GO" id="GO:0005634">
    <property type="term" value="C:nucleus"/>
    <property type="evidence" value="ECO:0007669"/>
    <property type="project" value="UniProtKB-SubCell"/>
</dbReference>
<proteinExistence type="predicted"/>
<evidence type="ECO:0000256" key="3">
    <source>
        <dbReference type="ARBA" id="ARBA00022737"/>
    </source>
</evidence>
<dbReference type="EMBL" id="CAXKWB010088859">
    <property type="protein sequence ID" value="CAL4213322.1"/>
    <property type="molecule type" value="Genomic_DNA"/>
</dbReference>
<dbReference type="GO" id="GO:0000978">
    <property type="term" value="F:RNA polymerase II cis-regulatory region sequence-specific DNA binding"/>
    <property type="evidence" value="ECO:0007669"/>
    <property type="project" value="TreeGrafter"/>
</dbReference>
<keyword evidence="3" id="KW-0677">Repeat</keyword>
<accession>A0AAV2SMR8</accession>
<evidence type="ECO:0000256" key="10">
    <source>
        <dbReference type="PROSITE-ProRule" id="PRU00042"/>
    </source>
</evidence>
<comment type="subcellular location">
    <subcellularLocation>
        <location evidence="1">Nucleus</location>
    </subcellularLocation>
</comment>
<keyword evidence="9" id="KW-0539">Nucleus</keyword>
<dbReference type="AlphaFoldDB" id="A0AAV2SMR8"/>
<gene>
    <name evidence="12" type="ORF">MNOR_LOCUS38532</name>
</gene>
<dbReference type="Pfam" id="PF00096">
    <property type="entry name" value="zf-C2H2"/>
    <property type="match status" value="1"/>
</dbReference>
<dbReference type="Gene3D" id="3.30.160.60">
    <property type="entry name" value="Classic Zinc Finger"/>
    <property type="match status" value="2"/>
</dbReference>
<dbReference type="PANTHER" id="PTHR24384:SF189">
    <property type="entry name" value="C2H2-TYPE DOMAIN-CONTAINING PROTEIN-RELATED"/>
    <property type="match status" value="1"/>
</dbReference>
<dbReference type="GO" id="GO:0000981">
    <property type="term" value="F:DNA-binding transcription factor activity, RNA polymerase II-specific"/>
    <property type="evidence" value="ECO:0007669"/>
    <property type="project" value="TreeGrafter"/>
</dbReference>
<keyword evidence="2" id="KW-0479">Metal-binding</keyword>
<evidence type="ECO:0000256" key="1">
    <source>
        <dbReference type="ARBA" id="ARBA00004123"/>
    </source>
</evidence>
<reference evidence="12 13" key="1">
    <citation type="submission" date="2024-05" db="EMBL/GenBank/DDBJ databases">
        <authorList>
            <person name="Wallberg A."/>
        </authorList>
    </citation>
    <scope>NUCLEOTIDE SEQUENCE [LARGE SCALE GENOMIC DNA]</scope>
</reference>
<feature type="non-terminal residue" evidence="12">
    <location>
        <position position="114"/>
    </location>
</feature>
<dbReference type="PROSITE" id="PS50157">
    <property type="entry name" value="ZINC_FINGER_C2H2_2"/>
    <property type="match status" value="1"/>
</dbReference>
<evidence type="ECO:0000256" key="5">
    <source>
        <dbReference type="ARBA" id="ARBA00022833"/>
    </source>
</evidence>
<organism evidence="12 13">
    <name type="scientific">Meganyctiphanes norvegica</name>
    <name type="common">Northern krill</name>
    <name type="synonym">Thysanopoda norvegica</name>
    <dbReference type="NCBI Taxonomy" id="48144"/>
    <lineage>
        <taxon>Eukaryota</taxon>
        <taxon>Metazoa</taxon>
        <taxon>Ecdysozoa</taxon>
        <taxon>Arthropoda</taxon>
        <taxon>Crustacea</taxon>
        <taxon>Multicrustacea</taxon>
        <taxon>Malacostraca</taxon>
        <taxon>Eumalacostraca</taxon>
        <taxon>Eucarida</taxon>
        <taxon>Euphausiacea</taxon>
        <taxon>Euphausiidae</taxon>
        <taxon>Meganyctiphanes</taxon>
    </lineage>
</organism>
<evidence type="ECO:0000313" key="13">
    <source>
        <dbReference type="Proteomes" id="UP001497623"/>
    </source>
</evidence>
<evidence type="ECO:0000259" key="11">
    <source>
        <dbReference type="PROSITE" id="PS50157"/>
    </source>
</evidence>
<keyword evidence="13" id="KW-1185">Reference proteome</keyword>
<evidence type="ECO:0000256" key="8">
    <source>
        <dbReference type="ARBA" id="ARBA00023163"/>
    </source>
</evidence>
<dbReference type="InterPro" id="IPR050752">
    <property type="entry name" value="C2H2-ZF_domain"/>
</dbReference>
<dbReference type="FunFam" id="3.30.160.60:FF:000045">
    <property type="entry name" value="ZFP69 zinc finger protein B"/>
    <property type="match status" value="1"/>
</dbReference>
<evidence type="ECO:0000256" key="7">
    <source>
        <dbReference type="ARBA" id="ARBA00023125"/>
    </source>
</evidence>
<keyword evidence="8" id="KW-0804">Transcription</keyword>
<evidence type="ECO:0000256" key="4">
    <source>
        <dbReference type="ARBA" id="ARBA00022771"/>
    </source>
</evidence>
<evidence type="ECO:0000256" key="6">
    <source>
        <dbReference type="ARBA" id="ARBA00023015"/>
    </source>
</evidence>
<evidence type="ECO:0000256" key="9">
    <source>
        <dbReference type="ARBA" id="ARBA00023242"/>
    </source>
</evidence>
<keyword evidence="7" id="KW-0238">DNA-binding</keyword>
<name>A0AAV2SMR8_MEGNR</name>
<keyword evidence="5" id="KW-0862">Zinc</keyword>
<dbReference type="GO" id="GO:0008270">
    <property type="term" value="F:zinc ion binding"/>
    <property type="evidence" value="ECO:0007669"/>
    <property type="project" value="UniProtKB-KW"/>
</dbReference>
<sequence>VLEVNVKEEIKVKVEPIHMQMCVMKLKEEIEINEEPITDTWGSYIVKQELPHTGGKSYQCSFCNKAFSQNIQLTNHLDSNCDNAFYQDINLIKHKRKYTGEKLYQYRLCDKAFS</sequence>
<evidence type="ECO:0000256" key="2">
    <source>
        <dbReference type="ARBA" id="ARBA00022723"/>
    </source>
</evidence>
<feature type="domain" description="C2H2-type" evidence="11">
    <location>
        <begin position="58"/>
        <end position="76"/>
    </location>
</feature>
<dbReference type="SUPFAM" id="SSF57667">
    <property type="entry name" value="beta-beta-alpha zinc fingers"/>
    <property type="match status" value="2"/>
</dbReference>
<keyword evidence="6" id="KW-0805">Transcription regulation</keyword>
<evidence type="ECO:0000313" key="12">
    <source>
        <dbReference type="EMBL" id="CAL4213322.1"/>
    </source>
</evidence>
<feature type="non-terminal residue" evidence="12">
    <location>
        <position position="1"/>
    </location>
</feature>
<dbReference type="InterPro" id="IPR036236">
    <property type="entry name" value="Znf_C2H2_sf"/>
</dbReference>
<protein>
    <recommendedName>
        <fullName evidence="11">C2H2-type domain-containing protein</fullName>
    </recommendedName>
</protein>
<dbReference type="Proteomes" id="UP001497623">
    <property type="component" value="Unassembled WGS sequence"/>
</dbReference>
<comment type="caution">
    <text evidence="12">The sequence shown here is derived from an EMBL/GenBank/DDBJ whole genome shotgun (WGS) entry which is preliminary data.</text>
</comment>